<keyword evidence="1" id="KW-0812">Transmembrane</keyword>
<feature type="transmembrane region" description="Helical" evidence="1">
    <location>
        <begin position="28"/>
        <end position="47"/>
    </location>
</feature>
<organism evidence="2 3">
    <name type="scientific">Caenorhabditis auriculariae</name>
    <dbReference type="NCBI Taxonomy" id="2777116"/>
    <lineage>
        <taxon>Eukaryota</taxon>
        <taxon>Metazoa</taxon>
        <taxon>Ecdysozoa</taxon>
        <taxon>Nematoda</taxon>
        <taxon>Chromadorea</taxon>
        <taxon>Rhabditida</taxon>
        <taxon>Rhabditina</taxon>
        <taxon>Rhabditomorpha</taxon>
        <taxon>Rhabditoidea</taxon>
        <taxon>Rhabditidae</taxon>
        <taxon>Peloderinae</taxon>
        <taxon>Caenorhabditis</taxon>
    </lineage>
</organism>
<sequence>MLILLLVLPFWLLNATFRRIPIFFTFCVLDYFLIPTVIPLSFLSSLYQQYKSKISVPNRNLTSGLRTLN</sequence>
<evidence type="ECO:0000313" key="3">
    <source>
        <dbReference type="Proteomes" id="UP000835052"/>
    </source>
</evidence>
<evidence type="ECO:0000256" key="1">
    <source>
        <dbReference type="SAM" id="Phobius"/>
    </source>
</evidence>
<accession>A0A8S1HRL9</accession>
<proteinExistence type="predicted"/>
<comment type="caution">
    <text evidence="2">The sequence shown here is derived from an EMBL/GenBank/DDBJ whole genome shotgun (WGS) entry which is preliminary data.</text>
</comment>
<keyword evidence="1" id="KW-0472">Membrane</keyword>
<dbReference type="AlphaFoldDB" id="A0A8S1HRL9"/>
<keyword evidence="1" id="KW-1133">Transmembrane helix</keyword>
<keyword evidence="3" id="KW-1185">Reference proteome</keyword>
<protein>
    <submittedName>
        <fullName evidence="2">Uncharacterized protein</fullName>
    </submittedName>
</protein>
<dbReference type="EMBL" id="CAJGYM010000126">
    <property type="protein sequence ID" value="CAD6198452.1"/>
    <property type="molecule type" value="Genomic_DNA"/>
</dbReference>
<name>A0A8S1HRL9_9PELO</name>
<dbReference type="Proteomes" id="UP000835052">
    <property type="component" value="Unassembled WGS sequence"/>
</dbReference>
<gene>
    <name evidence="2" type="ORF">CAUJ_LOCUS14358</name>
</gene>
<reference evidence="2" key="1">
    <citation type="submission" date="2020-10" db="EMBL/GenBank/DDBJ databases">
        <authorList>
            <person name="Kikuchi T."/>
        </authorList>
    </citation>
    <scope>NUCLEOTIDE SEQUENCE</scope>
    <source>
        <strain evidence="2">NKZ352</strain>
    </source>
</reference>
<evidence type="ECO:0000313" key="2">
    <source>
        <dbReference type="EMBL" id="CAD6198452.1"/>
    </source>
</evidence>